<gene>
    <name evidence="2" type="ORF">IV203_032793</name>
</gene>
<keyword evidence="3" id="KW-1185">Reference proteome</keyword>
<dbReference type="EMBL" id="JAGRRH010000022">
    <property type="protein sequence ID" value="KAG7345262.1"/>
    <property type="molecule type" value="Genomic_DNA"/>
</dbReference>
<dbReference type="Proteomes" id="UP000693970">
    <property type="component" value="Unassembled WGS sequence"/>
</dbReference>
<organism evidence="2 3">
    <name type="scientific">Nitzschia inconspicua</name>
    <dbReference type="NCBI Taxonomy" id="303405"/>
    <lineage>
        <taxon>Eukaryota</taxon>
        <taxon>Sar</taxon>
        <taxon>Stramenopiles</taxon>
        <taxon>Ochrophyta</taxon>
        <taxon>Bacillariophyta</taxon>
        <taxon>Bacillariophyceae</taxon>
        <taxon>Bacillariophycidae</taxon>
        <taxon>Bacillariales</taxon>
        <taxon>Bacillariaceae</taxon>
        <taxon>Nitzschia</taxon>
    </lineage>
</organism>
<sequence length="1193" mass="135385">MSRKTRGQRTTTSDDEDEDPPVQNVSTNTDEQLLDKFLTDAIDRKADDDPIKLALKKERIESIDMLLGLTYEDIVRLTFDSQDSLEADGSTPKYKTESLPMGHKSLLVHFRTFIIYEDESTPVSTSIPVPPQPGPIQHNPDPATKAVQDSTQQNQALPRPGPTQQNPDPAAKSLHDWRRGGKRDQSSLPSLKAEPSHGSWNRTFEDQAHAQGAAHVVDDEYPPSNPDEKEVSQPIQTLMHTALESKVQTPKGKEVAREHEATKDAPAAYANLMEHHRKSTGADIEARKINITTATINDGKFKGTTSKFVTNLTDQLKPYENQAENGSVLEEDVRVVQLSRAIATVSELPQIKLTADMLRVSTKNLIDFQQYYRLLSTAAVQYDDSLTHEDNPWDPGGSFDIDTSVSHLEAKTHTYIRSQRSQSMGSPRHGRNQRFLLPKEIWHAFTDEGKVAWDTLREADRTMILGKIQPSSNPQMARIPVGHHLRTWLRSPNPAMNIPRRNEDLLTDYVYSDVPAIDDGSTGAQVFFGRDTHVCYIYDLKSESHFPNALQENIRQRGAPNRLVSDSATYETSKRVHVLLNDLHIGDWQSEPHHQHQNPAERRWQDIKRISNDIMDRTGCLPSCWLLVLCYVMFVMNHSANPTLNWDIPLQRLTGNTVDMSILLRYPFWHKVYANVPNATYPSDTREQLCWMVGFSETVGHAMTYKLLTCDTNKIIHRSSIRSAEDSSTINVQAAPVDGEEINRDSREKLRETIIEAIANSGGKSTKDENTEFRLAYEKSDIEEVLTYQQIMEYLDEDERNQRVWKFNCISGHQGPLKQCDPGYKGSSFNVMIEWENGEVTTEPLNIIAEDDPVTCAIYALDNDLLDTPGWMRFKKLARRQKKLFWMANQAKLRSFRTAPRYIYGIEIPRDYQHALELHRKNGNTLWQDCTALELSQLKEYRTFKDIGKGKAPPPGYKKIRVHLVYACKHDGRRKARLVADGHLTDIPIDSVYSGVVSLPGLRMMIFLAELNNLSLWATDIGNAYLEAYTLEKGLHNGRKGIGSIYGDVEEMLPHDAPKPLGKTVVLAHYVDANLYHDWITGRSVTGILSLLNQTPIDWYSKKQSTVETATYRSEFVATRICIDRAVDLRTTLRYLGVPLAHRDVFFGDNESVVNSSMRLDAKLLKRHNALSFHRVREAIAAGYIQYFHIPGE</sequence>
<dbReference type="GO" id="GO:0003964">
    <property type="term" value="F:RNA-directed DNA polymerase activity"/>
    <property type="evidence" value="ECO:0007669"/>
    <property type="project" value="UniProtKB-KW"/>
</dbReference>
<dbReference type="OrthoDB" id="39557at2759"/>
<feature type="region of interest" description="Disordered" evidence="1">
    <location>
        <begin position="1"/>
        <end position="31"/>
    </location>
</feature>
<evidence type="ECO:0000313" key="3">
    <source>
        <dbReference type="Proteomes" id="UP000693970"/>
    </source>
</evidence>
<keyword evidence="2" id="KW-0695">RNA-directed DNA polymerase</keyword>
<feature type="compositionally biased region" description="Polar residues" evidence="1">
    <location>
        <begin position="147"/>
        <end position="167"/>
    </location>
</feature>
<feature type="region of interest" description="Disordered" evidence="1">
    <location>
        <begin position="122"/>
        <end position="200"/>
    </location>
</feature>
<protein>
    <submittedName>
        <fullName evidence="2">Reverse transcriptase RNA-dependent DNA polymerase</fullName>
    </submittedName>
</protein>
<comment type="caution">
    <text evidence="2">The sequence shown here is derived from an EMBL/GenBank/DDBJ whole genome shotgun (WGS) entry which is preliminary data.</text>
</comment>
<proteinExistence type="predicted"/>
<keyword evidence="2" id="KW-0808">Transferase</keyword>
<keyword evidence="2" id="KW-0548">Nucleotidyltransferase</keyword>
<dbReference type="CDD" id="cd09272">
    <property type="entry name" value="RNase_HI_RT_Ty1"/>
    <property type="match status" value="1"/>
</dbReference>
<evidence type="ECO:0000313" key="2">
    <source>
        <dbReference type="EMBL" id="KAG7345262.1"/>
    </source>
</evidence>
<feature type="compositionally biased region" description="Basic and acidic residues" evidence="1">
    <location>
        <begin position="173"/>
        <end position="185"/>
    </location>
</feature>
<name>A0A9K3KKC1_9STRA</name>
<reference evidence="2" key="2">
    <citation type="submission" date="2021-04" db="EMBL/GenBank/DDBJ databases">
        <authorList>
            <person name="Podell S."/>
        </authorList>
    </citation>
    <scope>NUCLEOTIDE SEQUENCE</scope>
    <source>
        <strain evidence="2">Hildebrandi</strain>
    </source>
</reference>
<accession>A0A9K3KKC1</accession>
<evidence type="ECO:0000256" key="1">
    <source>
        <dbReference type="SAM" id="MobiDB-lite"/>
    </source>
</evidence>
<reference evidence="2" key="1">
    <citation type="journal article" date="2021" name="Sci. Rep.">
        <title>Diploid genomic architecture of Nitzschia inconspicua, an elite biomass production diatom.</title>
        <authorList>
            <person name="Oliver A."/>
            <person name="Podell S."/>
            <person name="Pinowska A."/>
            <person name="Traller J.C."/>
            <person name="Smith S.R."/>
            <person name="McClure R."/>
            <person name="Beliaev A."/>
            <person name="Bohutskyi P."/>
            <person name="Hill E.A."/>
            <person name="Rabines A."/>
            <person name="Zheng H."/>
            <person name="Allen L.Z."/>
            <person name="Kuo A."/>
            <person name="Grigoriev I.V."/>
            <person name="Allen A.E."/>
            <person name="Hazlebeck D."/>
            <person name="Allen E.E."/>
        </authorList>
    </citation>
    <scope>NUCLEOTIDE SEQUENCE</scope>
    <source>
        <strain evidence="2">Hildebrandi</strain>
    </source>
</reference>
<dbReference type="AlphaFoldDB" id="A0A9K3KKC1"/>